<reference evidence="3" key="1">
    <citation type="journal article" date="2014" name="Nat. Genet.">
        <title>A reference genome for common bean and genome-wide analysis of dual domestications.</title>
        <authorList>
            <person name="Schmutz J."/>
            <person name="McClean P.E."/>
            <person name="Mamidi S."/>
            <person name="Wu G.A."/>
            <person name="Cannon S.B."/>
            <person name="Grimwood J."/>
            <person name="Jenkins J."/>
            <person name="Shu S."/>
            <person name="Song Q."/>
            <person name="Chavarro C."/>
            <person name="Torres-Torres M."/>
            <person name="Geffroy V."/>
            <person name="Moghaddam S.M."/>
            <person name="Gao D."/>
            <person name="Abernathy B."/>
            <person name="Barry K."/>
            <person name="Blair M."/>
            <person name="Brick M.A."/>
            <person name="Chovatia M."/>
            <person name="Gepts P."/>
            <person name="Goodstein D.M."/>
            <person name="Gonzales M."/>
            <person name="Hellsten U."/>
            <person name="Hyten D.L."/>
            <person name="Jia G."/>
            <person name="Kelly J.D."/>
            <person name="Kudrna D."/>
            <person name="Lee R."/>
            <person name="Richard M.M."/>
            <person name="Miklas P.N."/>
            <person name="Osorno J.M."/>
            <person name="Rodrigues J."/>
            <person name="Thareau V."/>
            <person name="Urrea C.A."/>
            <person name="Wang M."/>
            <person name="Yu Y."/>
            <person name="Zhang M."/>
            <person name="Wing R.A."/>
            <person name="Cregan P.B."/>
            <person name="Rokhsar D.S."/>
            <person name="Jackson S.A."/>
        </authorList>
    </citation>
    <scope>NUCLEOTIDE SEQUENCE [LARGE SCALE GENOMIC DNA]</scope>
    <source>
        <strain evidence="3">cv. G19833</strain>
    </source>
</reference>
<keyword evidence="3" id="KW-1185">Reference proteome</keyword>
<name>V7D2L9_PHAVU</name>
<evidence type="ECO:0000313" key="3">
    <source>
        <dbReference type="Proteomes" id="UP000000226"/>
    </source>
</evidence>
<evidence type="ECO:0000313" key="2">
    <source>
        <dbReference type="EMBL" id="ESW35471.1"/>
    </source>
</evidence>
<keyword evidence="1" id="KW-0812">Transmembrane</keyword>
<dbReference type="Proteomes" id="UP000000226">
    <property type="component" value="Chromosome 1"/>
</dbReference>
<accession>V7D2L9</accession>
<dbReference type="EMBL" id="CM002288">
    <property type="protein sequence ID" value="ESW35471.1"/>
    <property type="molecule type" value="Genomic_DNA"/>
</dbReference>
<dbReference type="AlphaFoldDB" id="V7D2L9"/>
<evidence type="ECO:0000256" key="1">
    <source>
        <dbReference type="SAM" id="Phobius"/>
    </source>
</evidence>
<organism evidence="2 3">
    <name type="scientific">Phaseolus vulgaris</name>
    <name type="common">Kidney bean</name>
    <name type="synonym">French bean</name>
    <dbReference type="NCBI Taxonomy" id="3885"/>
    <lineage>
        <taxon>Eukaryota</taxon>
        <taxon>Viridiplantae</taxon>
        <taxon>Streptophyta</taxon>
        <taxon>Embryophyta</taxon>
        <taxon>Tracheophyta</taxon>
        <taxon>Spermatophyta</taxon>
        <taxon>Magnoliopsida</taxon>
        <taxon>eudicotyledons</taxon>
        <taxon>Gunneridae</taxon>
        <taxon>Pentapetalae</taxon>
        <taxon>rosids</taxon>
        <taxon>fabids</taxon>
        <taxon>Fabales</taxon>
        <taxon>Fabaceae</taxon>
        <taxon>Papilionoideae</taxon>
        <taxon>50 kb inversion clade</taxon>
        <taxon>NPAAA clade</taxon>
        <taxon>indigoferoid/millettioid clade</taxon>
        <taxon>Phaseoleae</taxon>
        <taxon>Phaseolus</taxon>
    </lineage>
</organism>
<feature type="transmembrane region" description="Helical" evidence="1">
    <location>
        <begin position="20"/>
        <end position="39"/>
    </location>
</feature>
<gene>
    <name evidence="2" type="ORF">PHAVU_001G2374001g</name>
</gene>
<sequence length="58" mass="6597">MHEDFETATKNVKYWSGTTILMPLVGVFITDTILLLFSLSSPQNLFSVLIQRSNLDFC</sequence>
<dbReference type="OrthoDB" id="8904098at2759"/>
<keyword evidence="1" id="KW-1133">Transmembrane helix</keyword>
<proteinExistence type="predicted"/>
<dbReference type="Gramene" id="ESW35471">
    <property type="protein sequence ID" value="ESW35471"/>
    <property type="gene ID" value="PHAVU_001G2374001g"/>
</dbReference>
<keyword evidence="1" id="KW-0472">Membrane</keyword>
<protein>
    <submittedName>
        <fullName evidence="2">Uncharacterized protein</fullName>
    </submittedName>
</protein>
<feature type="non-terminal residue" evidence="2">
    <location>
        <position position="58"/>
    </location>
</feature>